<keyword evidence="2" id="KW-0560">Oxidoreductase</keyword>
<gene>
    <name evidence="4" type="ORF">GCM10022255_093240</name>
</gene>
<evidence type="ECO:0000313" key="5">
    <source>
        <dbReference type="Proteomes" id="UP001500620"/>
    </source>
</evidence>
<accession>A0ABP8DQA3</accession>
<evidence type="ECO:0000256" key="2">
    <source>
        <dbReference type="ARBA" id="ARBA00023002"/>
    </source>
</evidence>
<dbReference type="Proteomes" id="UP001500620">
    <property type="component" value="Unassembled WGS sequence"/>
</dbReference>
<dbReference type="InterPro" id="IPR029479">
    <property type="entry name" value="Nitroreductase"/>
</dbReference>
<feature type="domain" description="Nitroreductase" evidence="3">
    <location>
        <begin position="23"/>
        <end position="66"/>
    </location>
</feature>
<dbReference type="Gene3D" id="3.40.109.10">
    <property type="entry name" value="NADH Oxidase"/>
    <property type="match status" value="1"/>
</dbReference>
<dbReference type="CDD" id="cd02138">
    <property type="entry name" value="TdsD-like"/>
    <property type="match status" value="1"/>
</dbReference>
<evidence type="ECO:0000256" key="1">
    <source>
        <dbReference type="ARBA" id="ARBA00007118"/>
    </source>
</evidence>
<dbReference type="Pfam" id="PF00881">
    <property type="entry name" value="Nitroreductase"/>
    <property type="match status" value="1"/>
</dbReference>
<dbReference type="RefSeq" id="WP_345138185.1">
    <property type="nucleotide sequence ID" value="NZ_BAABAT010000045.1"/>
</dbReference>
<proteinExistence type="inferred from homology"/>
<sequence>MTTTQAVSGHLDDPGPGLHPILARRWSPRGFSLQHRCSDADLSNLLEAARWSPSHNNSQPWRFIVGRRGDPVFGGLLECLAKGNQRWAAAASALVCGLAVLYDDTGAEQPWARYDLGQAIAYMTVQAGADGLHSRQMAGFDAQALRCSFGVGPGYEPCIVAAFGVLGGPHEVPAAIRARDDAARERAPAEDLVYQAGGAEFAWCRPDLLRTDGSDG</sequence>
<protein>
    <submittedName>
        <fullName evidence="4">Nitroreductase family protein</fullName>
    </submittedName>
</protein>
<comment type="similarity">
    <text evidence="1">Belongs to the nitroreductase family.</text>
</comment>
<keyword evidence="5" id="KW-1185">Reference proteome</keyword>
<evidence type="ECO:0000313" key="4">
    <source>
        <dbReference type="EMBL" id="GAA4261270.1"/>
    </source>
</evidence>
<dbReference type="InterPro" id="IPR000415">
    <property type="entry name" value="Nitroreductase-like"/>
</dbReference>
<reference evidence="5" key="1">
    <citation type="journal article" date="2019" name="Int. J. Syst. Evol. Microbiol.">
        <title>The Global Catalogue of Microorganisms (GCM) 10K type strain sequencing project: providing services to taxonomists for standard genome sequencing and annotation.</title>
        <authorList>
            <consortium name="The Broad Institute Genomics Platform"/>
            <consortium name="The Broad Institute Genome Sequencing Center for Infectious Disease"/>
            <person name="Wu L."/>
            <person name="Ma J."/>
        </authorList>
    </citation>
    <scope>NUCLEOTIDE SEQUENCE [LARGE SCALE GENOMIC DNA]</scope>
    <source>
        <strain evidence="5">JCM 17441</strain>
    </source>
</reference>
<organism evidence="4 5">
    <name type="scientific">Dactylosporangium darangshiense</name>
    <dbReference type="NCBI Taxonomy" id="579108"/>
    <lineage>
        <taxon>Bacteria</taxon>
        <taxon>Bacillati</taxon>
        <taxon>Actinomycetota</taxon>
        <taxon>Actinomycetes</taxon>
        <taxon>Micromonosporales</taxon>
        <taxon>Micromonosporaceae</taxon>
        <taxon>Dactylosporangium</taxon>
    </lineage>
</organism>
<dbReference type="EMBL" id="BAABAT010000045">
    <property type="protein sequence ID" value="GAA4261270.1"/>
    <property type="molecule type" value="Genomic_DNA"/>
</dbReference>
<dbReference type="PANTHER" id="PTHR43673">
    <property type="entry name" value="NAD(P)H NITROREDUCTASE YDGI-RELATED"/>
    <property type="match status" value="1"/>
</dbReference>
<name>A0ABP8DQA3_9ACTN</name>
<comment type="caution">
    <text evidence="4">The sequence shown here is derived from an EMBL/GenBank/DDBJ whole genome shotgun (WGS) entry which is preliminary data.</text>
</comment>
<dbReference type="SUPFAM" id="SSF55469">
    <property type="entry name" value="FMN-dependent nitroreductase-like"/>
    <property type="match status" value="1"/>
</dbReference>
<dbReference type="PANTHER" id="PTHR43673:SF10">
    <property type="entry name" value="NADH DEHYDROGENASE_NAD(P)H NITROREDUCTASE XCC3605-RELATED"/>
    <property type="match status" value="1"/>
</dbReference>
<evidence type="ECO:0000259" key="3">
    <source>
        <dbReference type="Pfam" id="PF00881"/>
    </source>
</evidence>